<dbReference type="EMBL" id="MU854853">
    <property type="protein sequence ID" value="KAK4031345.1"/>
    <property type="molecule type" value="Genomic_DNA"/>
</dbReference>
<feature type="compositionally biased region" description="Basic and acidic residues" evidence="1">
    <location>
        <begin position="115"/>
        <end position="139"/>
    </location>
</feature>
<sequence length="175" mass="19008">MLEEIILIIIKIRLRHPYEDQANVDERRYNIFTVNTSFNIGSGPLTPRVAAAFAAAYARNLITNPVTTSGGITIKPASHAAKSPPTAEELAAKEQAKKEKYRARRARQREKKKTLRAEAKAKEAAAKESEPAGNKEDGAAKTPATGDTRLGEEGVNTAAKGSSDDRSSDRMDDTE</sequence>
<protein>
    <submittedName>
        <fullName evidence="2">Uncharacterized protein</fullName>
    </submittedName>
</protein>
<comment type="caution">
    <text evidence="2">The sequence shown here is derived from an EMBL/GenBank/DDBJ whole genome shotgun (WGS) entry which is preliminary data.</text>
</comment>
<evidence type="ECO:0000313" key="3">
    <source>
        <dbReference type="Proteomes" id="UP001303115"/>
    </source>
</evidence>
<dbReference type="AlphaFoldDB" id="A0AAN6P4C6"/>
<name>A0AAN6P4C6_9PEZI</name>
<dbReference type="Proteomes" id="UP001303115">
    <property type="component" value="Unassembled WGS sequence"/>
</dbReference>
<accession>A0AAN6P4C6</accession>
<gene>
    <name evidence="2" type="ORF">C8A01DRAFT_42191</name>
</gene>
<evidence type="ECO:0000313" key="2">
    <source>
        <dbReference type="EMBL" id="KAK4031345.1"/>
    </source>
</evidence>
<organism evidence="2 3">
    <name type="scientific">Parachaetomium inaequale</name>
    <dbReference type="NCBI Taxonomy" id="2588326"/>
    <lineage>
        <taxon>Eukaryota</taxon>
        <taxon>Fungi</taxon>
        <taxon>Dikarya</taxon>
        <taxon>Ascomycota</taxon>
        <taxon>Pezizomycotina</taxon>
        <taxon>Sordariomycetes</taxon>
        <taxon>Sordariomycetidae</taxon>
        <taxon>Sordariales</taxon>
        <taxon>Chaetomiaceae</taxon>
        <taxon>Parachaetomium</taxon>
    </lineage>
</organism>
<reference evidence="3" key="1">
    <citation type="journal article" date="2023" name="Mol. Phylogenet. Evol.">
        <title>Genome-scale phylogeny and comparative genomics of the fungal order Sordariales.</title>
        <authorList>
            <person name="Hensen N."/>
            <person name="Bonometti L."/>
            <person name="Westerberg I."/>
            <person name="Brannstrom I.O."/>
            <person name="Guillou S."/>
            <person name="Cros-Aarteil S."/>
            <person name="Calhoun S."/>
            <person name="Haridas S."/>
            <person name="Kuo A."/>
            <person name="Mondo S."/>
            <person name="Pangilinan J."/>
            <person name="Riley R."/>
            <person name="LaButti K."/>
            <person name="Andreopoulos B."/>
            <person name="Lipzen A."/>
            <person name="Chen C."/>
            <person name="Yan M."/>
            <person name="Daum C."/>
            <person name="Ng V."/>
            <person name="Clum A."/>
            <person name="Steindorff A."/>
            <person name="Ohm R.A."/>
            <person name="Martin F."/>
            <person name="Silar P."/>
            <person name="Natvig D.O."/>
            <person name="Lalanne C."/>
            <person name="Gautier V."/>
            <person name="Ament-Velasquez S.L."/>
            <person name="Kruys A."/>
            <person name="Hutchinson M.I."/>
            <person name="Powell A.J."/>
            <person name="Barry K."/>
            <person name="Miller A.N."/>
            <person name="Grigoriev I.V."/>
            <person name="Debuchy R."/>
            <person name="Gladieux P."/>
            <person name="Hiltunen Thoren M."/>
            <person name="Johannesson H."/>
        </authorList>
    </citation>
    <scope>NUCLEOTIDE SEQUENCE [LARGE SCALE GENOMIC DNA]</scope>
    <source>
        <strain evidence="3">CBS 284.82</strain>
    </source>
</reference>
<feature type="region of interest" description="Disordered" evidence="1">
    <location>
        <begin position="75"/>
        <end position="175"/>
    </location>
</feature>
<evidence type="ECO:0000256" key="1">
    <source>
        <dbReference type="SAM" id="MobiDB-lite"/>
    </source>
</evidence>
<keyword evidence="3" id="KW-1185">Reference proteome</keyword>
<feature type="compositionally biased region" description="Basic and acidic residues" evidence="1">
    <location>
        <begin position="162"/>
        <end position="175"/>
    </location>
</feature>
<feature type="compositionally biased region" description="Basic residues" evidence="1">
    <location>
        <begin position="99"/>
        <end position="114"/>
    </location>
</feature>
<proteinExistence type="predicted"/>